<dbReference type="InterPro" id="IPR011990">
    <property type="entry name" value="TPR-like_helical_dom_sf"/>
</dbReference>
<accession>A0ABQ3B9X2</accession>
<keyword evidence="4" id="KW-1185">Reference proteome</keyword>
<organism evidence="3 4">
    <name type="scientific">Marinobacter zhanjiangensis</name>
    <dbReference type="NCBI Taxonomy" id="578215"/>
    <lineage>
        <taxon>Bacteria</taxon>
        <taxon>Pseudomonadati</taxon>
        <taxon>Pseudomonadota</taxon>
        <taxon>Gammaproteobacteria</taxon>
        <taxon>Pseudomonadales</taxon>
        <taxon>Marinobacteraceae</taxon>
        <taxon>Marinobacter</taxon>
    </lineage>
</organism>
<dbReference type="Gene3D" id="1.25.40.10">
    <property type="entry name" value="Tetratricopeptide repeat domain"/>
    <property type="match status" value="5"/>
</dbReference>
<dbReference type="SUPFAM" id="SSF48452">
    <property type="entry name" value="TPR-like"/>
    <property type="match status" value="3"/>
</dbReference>
<evidence type="ECO:0008006" key="5">
    <source>
        <dbReference type="Google" id="ProtNLM"/>
    </source>
</evidence>
<comment type="caution">
    <text evidence="3">The sequence shown here is derived from an EMBL/GenBank/DDBJ whole genome shotgun (WGS) entry which is preliminary data.</text>
</comment>
<feature type="signal peptide" evidence="2">
    <location>
        <begin position="1"/>
        <end position="27"/>
    </location>
</feature>
<evidence type="ECO:0000313" key="4">
    <source>
        <dbReference type="Proteomes" id="UP000601597"/>
    </source>
</evidence>
<name>A0ABQ3B9X2_9GAMM</name>
<proteinExistence type="predicted"/>
<dbReference type="RefSeq" id="WP_189578453.1">
    <property type="nucleotide sequence ID" value="NZ_BMXV01000011.1"/>
</dbReference>
<evidence type="ECO:0000313" key="3">
    <source>
        <dbReference type="EMBL" id="GGY85836.1"/>
    </source>
</evidence>
<protein>
    <recommendedName>
        <fullName evidence="5">Tetratricopeptide repeat-containing protein</fullName>
    </recommendedName>
</protein>
<feature type="coiled-coil region" evidence="1">
    <location>
        <begin position="543"/>
        <end position="570"/>
    </location>
</feature>
<dbReference type="InterPro" id="IPR019734">
    <property type="entry name" value="TPR_rpt"/>
</dbReference>
<keyword evidence="1" id="KW-0175">Coiled coil</keyword>
<keyword evidence="2" id="KW-0732">Signal</keyword>
<dbReference type="Proteomes" id="UP000601597">
    <property type="component" value="Unassembled WGS sequence"/>
</dbReference>
<feature type="chain" id="PRO_5045708934" description="Tetratricopeptide repeat-containing protein" evidence="2">
    <location>
        <begin position="28"/>
        <end position="1542"/>
    </location>
</feature>
<dbReference type="SMART" id="SM00028">
    <property type="entry name" value="TPR"/>
    <property type="match status" value="6"/>
</dbReference>
<evidence type="ECO:0000256" key="2">
    <source>
        <dbReference type="SAM" id="SignalP"/>
    </source>
</evidence>
<dbReference type="Pfam" id="PF13174">
    <property type="entry name" value="TPR_6"/>
    <property type="match status" value="1"/>
</dbReference>
<gene>
    <name evidence="3" type="ORF">GCM10007071_36540</name>
</gene>
<evidence type="ECO:0000256" key="1">
    <source>
        <dbReference type="SAM" id="Coils"/>
    </source>
</evidence>
<reference evidence="4" key="1">
    <citation type="journal article" date="2019" name="Int. J. Syst. Evol. Microbiol.">
        <title>The Global Catalogue of Microorganisms (GCM) 10K type strain sequencing project: providing services to taxonomists for standard genome sequencing and annotation.</title>
        <authorList>
            <consortium name="The Broad Institute Genomics Platform"/>
            <consortium name="The Broad Institute Genome Sequencing Center for Infectious Disease"/>
            <person name="Wu L."/>
            <person name="Ma J."/>
        </authorList>
    </citation>
    <scope>NUCLEOTIDE SEQUENCE [LARGE SCALE GENOMIC DNA]</scope>
    <source>
        <strain evidence="4">KCTC 22280</strain>
    </source>
</reference>
<sequence length="1542" mass="174460">MSRNRLALRIRQVTLGLMLGASLGASADKGDPPTRAQDPAWGEVLYDYYQGNALDALTRLAVARQQGGIDGHGQHPALVEGGLMLSWGMLREARDRFEQLLDESVEVRQRNQAWFYLAKVFYLETDHDSARNALAQLDQTVFREQQPELYRESLYLQGQIALKDQDAGEAPELAGILDDLPDDSLFAAYLRYNRILVANAGNREQALESLASDLDDDDWQDVRQGERQALQDRIRLTLAALRYQSGEHSEVPEILADIADQSLFGARARRLETLSAEGKDAEQVLAQWAAMETGEASPQQMALVRGVLHERAGRREQALTAYREAASYWQNRYDGAAGGLVAPTEDDLLAAVVLASDEQGEQRWLPGPTLLEFPEAIITDPYGRPEVMPAPGAGEDAAGLAELVAGESFQRALKDFHELNQMARLLESGDQKLASFNLMLETRRQQREERIRQTRENLAGIEDDQWFQRQQTFHEQVKRAESEQDAAFFMTAEQRALAERLERAQARLARLPDDERTVKQRRKLERVAAALTWQLVDDYGPNRWQVRSELNRLDAALDELTKRKARLEQEMASPGAVGELSTRVDDSHDRLRGLTGAIADARSNARNQLLAQLRDYYRRDQQQAHRYLLASRLAETRLLDRRYREDRDSLEAAPEQLAATLDQLITRYRELLVLLDDPEALHATRYRLHDLMFIEAEGLYADTAEDTFDPVISGYRALLDDNPGHEDNHRIRYQLARIYDLRGDRAAQRRELETLIEQHPDSPLWVEAQFRRAELLFIEGDYPAAETGYAAVIRASDGSEDERQQTFASHAFYMKGWSGFRQGDYDTAVVSYSHALDRLLPDDATPGDLDRQHQTLVEDLFRVLGLSFSYQGGAPAVADLFERIGPRPWEPVVYERYAAQLQDREQYTDAIAVYQQYIDAHPFSEQAPHYAIRIMDIYRDGGFPEAVPPAQARFVEQYGLRSAYWQQAPDTVRGAIRDQLIVLLPELANRHYLQAQDATDPATRDQQYDRAATFYLDFADTFPNHPKTPEMLFLLAETRLAQQQWGPAIEIFERVAYDHGDHDRAAEAGYAAILAYRESGLTDNADSPWPDLEQQSRIRFASRFPDDERAEAILYSAIQYEAAAGNHRGVQELGDRLLSWQPLQDPTLALETRLLQAQSYYDTGDYRSAEQAYTGALADMPADDERRAQLQDSLAASVYQQGEQLLEAGEKQAAVTEWLRVAQSAPGTEISARARYDAAGLLLEVGDYDDALMVMNDLRADQPDHELTAQLPARMALAYRETGQWQRAAEELTILADRSSDPETQRENRWLAAELYDRGGSEAEAIDAYQQYAEQWPEPVGPYMEAANRLAELHSNRGDSSSRQYWLEQQIATADRLGDSATNRTAMLASEAAITLADQARADFEAIRLTPPLQDNLRAKMGALEAAADGYEKAAAYGHEDYHSQAGYRLAELYRILANDLMASERPAGLSDMETMQYELLLEEQAYPFEDDAIAIHEQNIKQTRDGHYDTWIRRSFEALGKLLPVRYQKPEQAGGAVHELE</sequence>
<dbReference type="EMBL" id="BMXV01000011">
    <property type="protein sequence ID" value="GGY85836.1"/>
    <property type="molecule type" value="Genomic_DNA"/>
</dbReference>